<gene>
    <name evidence="18" type="ORF">GpartN1_g650.t1</name>
</gene>
<evidence type="ECO:0000256" key="11">
    <source>
        <dbReference type="ARBA" id="ARBA00022833"/>
    </source>
</evidence>
<evidence type="ECO:0000256" key="8">
    <source>
        <dbReference type="ARBA" id="ARBA00022771"/>
    </source>
</evidence>
<keyword evidence="11" id="KW-0862">Zinc</keyword>
<evidence type="ECO:0000256" key="15">
    <source>
        <dbReference type="ARBA" id="ARBA00023306"/>
    </source>
</evidence>
<feature type="compositionally biased region" description="Basic and acidic residues" evidence="16">
    <location>
        <begin position="76"/>
        <end position="98"/>
    </location>
</feature>
<evidence type="ECO:0000256" key="10">
    <source>
        <dbReference type="ARBA" id="ARBA00022806"/>
    </source>
</evidence>
<dbReference type="GO" id="GO:0017116">
    <property type="term" value="F:single-stranded DNA helicase activity"/>
    <property type="evidence" value="ECO:0007669"/>
    <property type="project" value="TreeGrafter"/>
</dbReference>
<dbReference type="InterPro" id="IPR027417">
    <property type="entry name" value="P-loop_NTPase"/>
</dbReference>
<evidence type="ECO:0000256" key="16">
    <source>
        <dbReference type="SAM" id="MobiDB-lite"/>
    </source>
</evidence>
<proteinExistence type="inferred from homology"/>
<comment type="similarity">
    <text evidence="2">Belongs to the MCM family.</text>
</comment>
<dbReference type="GO" id="GO:0003697">
    <property type="term" value="F:single-stranded DNA binding"/>
    <property type="evidence" value="ECO:0007669"/>
    <property type="project" value="TreeGrafter"/>
</dbReference>
<comment type="subcellular location">
    <subcellularLocation>
        <location evidence="1">Nucleus</location>
    </subcellularLocation>
</comment>
<evidence type="ECO:0000256" key="1">
    <source>
        <dbReference type="ARBA" id="ARBA00004123"/>
    </source>
</evidence>
<name>A0A9C7UMP7_9RHOD</name>
<dbReference type="InterPro" id="IPR027925">
    <property type="entry name" value="MCM_N"/>
</dbReference>
<dbReference type="InterPro" id="IPR012340">
    <property type="entry name" value="NA-bd_OB-fold"/>
</dbReference>
<evidence type="ECO:0000313" key="18">
    <source>
        <dbReference type="EMBL" id="GJQ08859.1"/>
    </source>
</evidence>
<keyword evidence="13" id="KW-0238">DNA-binding</keyword>
<dbReference type="InterPro" id="IPR001208">
    <property type="entry name" value="MCM_dom"/>
</dbReference>
<evidence type="ECO:0000256" key="3">
    <source>
        <dbReference type="ARBA" id="ARBA00012551"/>
    </source>
</evidence>
<feature type="compositionally biased region" description="Polar residues" evidence="16">
    <location>
        <begin position="24"/>
        <end position="34"/>
    </location>
</feature>
<keyword evidence="9" id="KW-0378">Hydrolase</keyword>
<evidence type="ECO:0000256" key="12">
    <source>
        <dbReference type="ARBA" id="ARBA00022840"/>
    </source>
</evidence>
<dbReference type="InterPro" id="IPR033762">
    <property type="entry name" value="MCM_OB"/>
</dbReference>
<evidence type="ECO:0000256" key="7">
    <source>
        <dbReference type="ARBA" id="ARBA00022741"/>
    </source>
</evidence>
<evidence type="ECO:0000313" key="19">
    <source>
        <dbReference type="Proteomes" id="UP001061958"/>
    </source>
</evidence>
<dbReference type="Pfam" id="PF17855">
    <property type="entry name" value="MCM_lid"/>
    <property type="match status" value="1"/>
</dbReference>
<dbReference type="SUPFAM" id="SSF52540">
    <property type="entry name" value="P-loop containing nucleoside triphosphate hydrolases"/>
    <property type="match status" value="1"/>
</dbReference>
<dbReference type="InterPro" id="IPR018525">
    <property type="entry name" value="MCM_CS"/>
</dbReference>
<feature type="region of interest" description="Disordered" evidence="16">
    <location>
        <begin position="61"/>
        <end position="98"/>
    </location>
</feature>
<dbReference type="Pfam" id="PF23669">
    <property type="entry name" value="WHD_MCM2"/>
    <property type="match status" value="1"/>
</dbReference>
<keyword evidence="7" id="KW-0547">Nucleotide-binding</keyword>
<dbReference type="Pfam" id="PF12619">
    <property type="entry name" value="MCM2_N"/>
    <property type="match status" value="1"/>
</dbReference>
<dbReference type="GO" id="GO:0005524">
    <property type="term" value="F:ATP binding"/>
    <property type="evidence" value="ECO:0007669"/>
    <property type="project" value="UniProtKB-KW"/>
</dbReference>
<dbReference type="GO" id="GO:0000727">
    <property type="term" value="P:double-strand break repair via break-induced replication"/>
    <property type="evidence" value="ECO:0007669"/>
    <property type="project" value="TreeGrafter"/>
</dbReference>
<protein>
    <recommendedName>
        <fullName evidence="4">DNA replication licensing factor MCM2</fullName>
        <ecNumber evidence="3">3.6.4.12</ecNumber>
    </recommendedName>
</protein>
<accession>A0A9C7UMP7</accession>
<dbReference type="InterPro" id="IPR008045">
    <property type="entry name" value="MCM2"/>
</dbReference>
<reference evidence="18" key="1">
    <citation type="journal article" date="2022" name="Proc. Natl. Acad. Sci. U.S.A.">
        <title>Life cycle and functional genomics of the unicellular red alga Galdieria for elucidating algal and plant evolution and industrial use.</title>
        <authorList>
            <person name="Hirooka S."/>
            <person name="Itabashi T."/>
            <person name="Ichinose T.M."/>
            <person name="Onuma R."/>
            <person name="Fujiwara T."/>
            <person name="Yamashita S."/>
            <person name="Jong L.W."/>
            <person name="Tomita R."/>
            <person name="Iwane A.H."/>
            <person name="Miyagishima S.Y."/>
        </authorList>
    </citation>
    <scope>NUCLEOTIDE SEQUENCE</scope>
    <source>
        <strain evidence="18">NBRC 102759</strain>
    </source>
</reference>
<dbReference type="PRINTS" id="PR01657">
    <property type="entry name" value="MCMFAMILY"/>
</dbReference>
<feature type="domain" description="MCM C-terminal AAA(+) ATPase" evidence="17">
    <location>
        <begin position="469"/>
        <end position="675"/>
    </location>
</feature>
<dbReference type="PANTHER" id="PTHR11630:SF44">
    <property type="entry name" value="DNA REPLICATION LICENSING FACTOR MCM2"/>
    <property type="match status" value="1"/>
</dbReference>
<dbReference type="GO" id="GO:1902975">
    <property type="term" value="P:mitotic DNA replication initiation"/>
    <property type="evidence" value="ECO:0007669"/>
    <property type="project" value="TreeGrafter"/>
</dbReference>
<evidence type="ECO:0000256" key="14">
    <source>
        <dbReference type="ARBA" id="ARBA00023242"/>
    </source>
</evidence>
<evidence type="ECO:0000256" key="6">
    <source>
        <dbReference type="ARBA" id="ARBA00022723"/>
    </source>
</evidence>
<dbReference type="PROSITE" id="PS00847">
    <property type="entry name" value="MCM_1"/>
    <property type="match status" value="1"/>
</dbReference>
<dbReference type="Pfam" id="PF00493">
    <property type="entry name" value="MCM"/>
    <property type="match status" value="1"/>
</dbReference>
<reference evidence="18" key="2">
    <citation type="submission" date="2022-01" db="EMBL/GenBank/DDBJ databases">
        <authorList>
            <person name="Hirooka S."/>
            <person name="Miyagishima S.Y."/>
        </authorList>
    </citation>
    <scope>NUCLEOTIDE SEQUENCE</scope>
    <source>
        <strain evidence="18">NBRC 102759</strain>
    </source>
</reference>
<comment type="caution">
    <text evidence="18">The sequence shown here is derived from an EMBL/GenBank/DDBJ whole genome shotgun (WGS) entry which is preliminary data.</text>
</comment>
<feature type="region of interest" description="Disordered" evidence="16">
    <location>
        <begin position="125"/>
        <end position="145"/>
    </location>
</feature>
<dbReference type="Proteomes" id="UP001061958">
    <property type="component" value="Unassembled WGS sequence"/>
</dbReference>
<evidence type="ECO:0000256" key="2">
    <source>
        <dbReference type="ARBA" id="ARBA00008010"/>
    </source>
</evidence>
<dbReference type="AlphaFoldDB" id="A0A9C7UMP7"/>
<dbReference type="GO" id="GO:0008270">
    <property type="term" value="F:zinc ion binding"/>
    <property type="evidence" value="ECO:0007669"/>
    <property type="project" value="UniProtKB-KW"/>
</dbReference>
<keyword evidence="5" id="KW-0235">DNA replication</keyword>
<organism evidence="18 19">
    <name type="scientific">Galdieria partita</name>
    <dbReference type="NCBI Taxonomy" id="83374"/>
    <lineage>
        <taxon>Eukaryota</taxon>
        <taxon>Rhodophyta</taxon>
        <taxon>Bangiophyceae</taxon>
        <taxon>Galdieriales</taxon>
        <taxon>Galdieriaceae</taxon>
        <taxon>Galdieria</taxon>
    </lineage>
</organism>
<dbReference type="SUPFAM" id="SSF50249">
    <property type="entry name" value="Nucleic acid-binding proteins"/>
    <property type="match status" value="1"/>
</dbReference>
<evidence type="ECO:0000256" key="9">
    <source>
        <dbReference type="ARBA" id="ARBA00022801"/>
    </source>
</evidence>
<sequence>MSRRGDTAANSNDLEEELGDAQNIDESNPRYSSESEGEDLFGENMMDDYKSLEDLDYYEVDSEAEEEAAGATLDISTRRRAEREMEERDGKANLAGDKLESSKRLNNLERFQSIFDKYSKQRQHLEEDSVSSSEMPGDKGNLSESGNLIHEKIFEEDDVDDDMESFKFEDDMGCLQEWLKMEKPRKAIKKRFLSLLKGCVDENTGTQYYFQKLRSMCAQNGQSLIVSYRHFYSNDPMLAVWLAESPTEILDLFNEVATELTFKIFPQYRFIQQEIFVRISDMPICDSLRDIRQLHLNCLIKVSGVVTRRTGVFPQLKLVKLDCSKCGCVVTPMFSSSNKYPEKMVSHCPRCESKGPFTINSEQTYYGNFQKMTLQESPGTVPAGRLPRYKEVILLGDLIDSARPGDEVEVTGIYKHSLNASLNVKNGFPVFATIIEANYIRKTENFRSEIELTDDDISEIHKLAEDPSISDRIVASIAPSIFGHENIKLALALALFGGQSKEVGQRHRIRGDINILLLGDPGTAKSQFLKYVEKTAHRAIYTTGKGASAVGLTAAVHKDPVTREWTLEGGALVLSDRGVCLIDEFDKMNDQDRTSIHEAMEQQSISISKAGIVTTLQARCSVIAAANPLKGRYDQSISFYENVDLSEPILSRFDVLCVVKDVCDPVQDEVLGKFVVNSHYQSHPGDKYKKATRSEVCSSENSKGIQLISQETLKKYILYARKFVNPRLNHIDQNKLERLYIELRRESMGSGGMPIAVRHLESIIRLAEAHARLHLRDFVKDEDLNKAIGVILESFFSAQKYSVMRSLRRTFSRYLGFQKDKNALLLHLLGTIFHEYALSFESKSEWEEPTGYMEIDVRDFESRASELGVQTCKYFYQSALFSNNGFSIDLDQRKIRKRW</sequence>
<keyword evidence="19" id="KW-1185">Reference proteome</keyword>
<dbReference type="PROSITE" id="PS50051">
    <property type="entry name" value="MCM_2"/>
    <property type="match status" value="1"/>
</dbReference>
<dbReference type="GO" id="GO:0016787">
    <property type="term" value="F:hydrolase activity"/>
    <property type="evidence" value="ECO:0007669"/>
    <property type="project" value="UniProtKB-KW"/>
</dbReference>
<evidence type="ECO:0000256" key="4">
    <source>
        <dbReference type="ARBA" id="ARBA00018925"/>
    </source>
</evidence>
<dbReference type="Pfam" id="PF17207">
    <property type="entry name" value="MCM_OB"/>
    <property type="match status" value="1"/>
</dbReference>
<dbReference type="GO" id="GO:0043138">
    <property type="term" value="F:3'-5' DNA helicase activity"/>
    <property type="evidence" value="ECO:0007669"/>
    <property type="project" value="TreeGrafter"/>
</dbReference>
<evidence type="ECO:0000259" key="17">
    <source>
        <dbReference type="PROSITE" id="PS50051"/>
    </source>
</evidence>
<dbReference type="PANTHER" id="PTHR11630">
    <property type="entry name" value="DNA REPLICATION LICENSING FACTOR MCM FAMILY MEMBER"/>
    <property type="match status" value="1"/>
</dbReference>
<keyword evidence="8" id="KW-0863">Zinc-finger</keyword>
<dbReference type="EC" id="3.6.4.12" evidence="3"/>
<dbReference type="PRINTS" id="PR01658">
    <property type="entry name" value="MCMPROTEIN2"/>
</dbReference>
<dbReference type="InterPro" id="IPR059098">
    <property type="entry name" value="WHD_MCM2"/>
</dbReference>
<evidence type="ECO:0000256" key="5">
    <source>
        <dbReference type="ARBA" id="ARBA00022705"/>
    </source>
</evidence>
<keyword evidence="10" id="KW-0347">Helicase</keyword>
<keyword evidence="15" id="KW-0131">Cell cycle</keyword>
<dbReference type="OrthoDB" id="844at2759"/>
<dbReference type="Pfam" id="PF14551">
    <property type="entry name" value="MCM_N"/>
    <property type="match status" value="1"/>
</dbReference>
<dbReference type="CDD" id="cd17753">
    <property type="entry name" value="MCM2"/>
    <property type="match status" value="1"/>
</dbReference>
<dbReference type="GO" id="GO:0005634">
    <property type="term" value="C:nucleus"/>
    <property type="evidence" value="ECO:0007669"/>
    <property type="project" value="UniProtKB-SubCell"/>
</dbReference>
<dbReference type="Gene3D" id="2.40.50.140">
    <property type="entry name" value="Nucleic acid-binding proteins"/>
    <property type="match status" value="1"/>
</dbReference>
<dbReference type="Gene3D" id="3.30.1640.10">
    <property type="entry name" value="mini-chromosome maintenance (MCM) complex, chain A, domain 1"/>
    <property type="match status" value="1"/>
</dbReference>
<keyword evidence="14" id="KW-0539">Nucleus</keyword>
<dbReference type="InterPro" id="IPR041562">
    <property type="entry name" value="MCM_lid"/>
</dbReference>
<evidence type="ECO:0000256" key="13">
    <source>
        <dbReference type="ARBA" id="ARBA00023125"/>
    </source>
</evidence>
<keyword evidence="12" id="KW-0067">ATP-binding</keyword>
<dbReference type="Gene3D" id="3.40.50.300">
    <property type="entry name" value="P-loop containing nucleotide triphosphate hydrolases"/>
    <property type="match status" value="1"/>
</dbReference>
<dbReference type="SMART" id="SM00350">
    <property type="entry name" value="MCM"/>
    <property type="match status" value="1"/>
</dbReference>
<dbReference type="InterPro" id="IPR031327">
    <property type="entry name" value="MCM"/>
</dbReference>
<feature type="region of interest" description="Disordered" evidence="16">
    <location>
        <begin position="1"/>
        <end position="45"/>
    </location>
</feature>
<keyword evidence="6" id="KW-0479">Metal-binding</keyword>
<dbReference type="FunFam" id="3.40.50.300:FF:000138">
    <property type="entry name" value="DNA helicase"/>
    <property type="match status" value="1"/>
</dbReference>
<dbReference type="GO" id="GO:0042555">
    <property type="term" value="C:MCM complex"/>
    <property type="evidence" value="ECO:0007669"/>
    <property type="project" value="InterPro"/>
</dbReference>
<dbReference type="EMBL" id="BQMJ01000004">
    <property type="protein sequence ID" value="GJQ08859.1"/>
    <property type="molecule type" value="Genomic_DNA"/>
</dbReference>
<dbReference type="Gene3D" id="2.20.28.10">
    <property type="match status" value="1"/>
</dbReference>